<evidence type="ECO:0000256" key="8">
    <source>
        <dbReference type="PROSITE-ProRule" id="PRU00339"/>
    </source>
</evidence>
<dbReference type="InterPro" id="IPR036890">
    <property type="entry name" value="HATPase_C_sf"/>
</dbReference>
<dbReference type="AlphaFoldDB" id="A0A917J1G6"/>
<evidence type="ECO:0000313" key="13">
    <source>
        <dbReference type="Proteomes" id="UP000627292"/>
    </source>
</evidence>
<reference evidence="12" key="1">
    <citation type="journal article" date="2014" name="Int. J. Syst. Evol. Microbiol.">
        <title>Complete genome sequence of Corynebacterium casei LMG S-19264T (=DSM 44701T), isolated from a smear-ripened cheese.</title>
        <authorList>
            <consortium name="US DOE Joint Genome Institute (JGI-PGF)"/>
            <person name="Walter F."/>
            <person name="Albersmeier A."/>
            <person name="Kalinowski J."/>
            <person name="Ruckert C."/>
        </authorList>
    </citation>
    <scope>NUCLEOTIDE SEQUENCE</scope>
    <source>
        <strain evidence="12">CGMCC 1.15290</strain>
    </source>
</reference>
<dbReference type="SUPFAM" id="SSF48452">
    <property type="entry name" value="TPR-like"/>
    <property type="match status" value="2"/>
</dbReference>
<feature type="coiled-coil region" evidence="9">
    <location>
        <begin position="528"/>
        <end position="591"/>
    </location>
</feature>
<dbReference type="GO" id="GO:0004673">
    <property type="term" value="F:protein histidine kinase activity"/>
    <property type="evidence" value="ECO:0007669"/>
    <property type="project" value="UniProtKB-EC"/>
</dbReference>
<evidence type="ECO:0000256" key="10">
    <source>
        <dbReference type="SAM" id="Phobius"/>
    </source>
</evidence>
<evidence type="ECO:0000256" key="9">
    <source>
        <dbReference type="SAM" id="Coils"/>
    </source>
</evidence>
<keyword evidence="8" id="KW-0802">TPR repeat</keyword>
<dbReference type="PANTHER" id="PTHR41523:SF8">
    <property type="entry name" value="ETHYLENE RESPONSE SENSOR PROTEIN"/>
    <property type="match status" value="1"/>
</dbReference>
<dbReference type="GO" id="GO:0005524">
    <property type="term" value="F:ATP binding"/>
    <property type="evidence" value="ECO:0007669"/>
    <property type="project" value="UniProtKB-KW"/>
</dbReference>
<dbReference type="InterPro" id="IPR019734">
    <property type="entry name" value="TPR_rpt"/>
</dbReference>
<dbReference type="EMBL" id="BMIB01000003">
    <property type="protein sequence ID" value="GGH72148.1"/>
    <property type="molecule type" value="Genomic_DNA"/>
</dbReference>
<organism evidence="12 13">
    <name type="scientific">Filimonas zeae</name>
    <dbReference type="NCBI Taxonomy" id="1737353"/>
    <lineage>
        <taxon>Bacteria</taxon>
        <taxon>Pseudomonadati</taxon>
        <taxon>Bacteroidota</taxon>
        <taxon>Chitinophagia</taxon>
        <taxon>Chitinophagales</taxon>
        <taxon>Chitinophagaceae</taxon>
        <taxon>Filimonas</taxon>
    </lineage>
</organism>
<keyword evidence="5" id="KW-0547">Nucleotide-binding</keyword>
<evidence type="ECO:0000313" key="12">
    <source>
        <dbReference type="EMBL" id="GGH72148.1"/>
    </source>
</evidence>
<keyword evidence="6" id="KW-0418">Kinase</keyword>
<evidence type="ECO:0000256" key="1">
    <source>
        <dbReference type="ARBA" id="ARBA00000085"/>
    </source>
</evidence>
<dbReference type="EC" id="2.7.13.3" evidence="2"/>
<keyword evidence="10" id="KW-0812">Transmembrane</keyword>
<dbReference type="Pfam" id="PF02518">
    <property type="entry name" value="HATPase_c"/>
    <property type="match status" value="1"/>
</dbReference>
<dbReference type="Pfam" id="PF07568">
    <property type="entry name" value="HisKA_2"/>
    <property type="match status" value="1"/>
</dbReference>
<proteinExistence type="predicted"/>
<evidence type="ECO:0000256" key="2">
    <source>
        <dbReference type="ARBA" id="ARBA00012438"/>
    </source>
</evidence>
<keyword evidence="10" id="KW-0472">Membrane</keyword>
<feature type="transmembrane region" description="Helical" evidence="10">
    <location>
        <begin position="506"/>
        <end position="526"/>
    </location>
</feature>
<feature type="repeat" description="TPR" evidence="8">
    <location>
        <begin position="267"/>
        <end position="300"/>
    </location>
</feature>
<dbReference type="SMART" id="SM00028">
    <property type="entry name" value="TPR"/>
    <property type="match status" value="4"/>
</dbReference>
<evidence type="ECO:0000256" key="7">
    <source>
        <dbReference type="ARBA" id="ARBA00022840"/>
    </source>
</evidence>
<dbReference type="Pfam" id="PF13424">
    <property type="entry name" value="TPR_12"/>
    <property type="match status" value="1"/>
</dbReference>
<feature type="domain" description="Histidine kinase/HSP90-like ATPase" evidence="11">
    <location>
        <begin position="660"/>
        <end position="755"/>
    </location>
</feature>
<name>A0A917J1G6_9BACT</name>
<accession>A0A917J1G6</accession>
<keyword evidence="10" id="KW-1133">Transmembrane helix</keyword>
<sequence length="761" mass="86186">MARSCNFTNTTNLLHMSCLSTPGNRLTLFICIVALICSCTHSNNTTPGSKKPNQKQAQDSIAILLQRADSAIMKIGEFGPDLEYGIAQATQAEQISNNIGYEKGVGRSILVQAKAYMELKQFDKGVALCRRAMNIFKEWGTPDDQAACLILSAAGVDGSHKKLDEKMAYYEKAAAIYRSGGNRLKEAETKQLIADFYGNDEQLDKALAIMNEVMSIYKEIRYERLQEAYTLLGSIHLGMSNVVEGRRNLLLAVKTAEALRDSSNFMATVYNRLGFSYVRVNDHKSAESYFEKAYAIAEAAHDTTAVTILINNIADTKAKLGRNRESNEFLEKSLRKYPVKNDEERLAITAVIFLSNYLELDDLKHAEIHYNQLLNVYKMVDEDDPGYQFIKPSLILYLQAAGQYAQTYPYLEAYKKGIKYGKDFKRSSKLELLYAISDSAMGRYPSSLSHFRLHKVFSDSLLTVEKSKQLEELLLQYETEKKDKNIILLQSREQAQETRLKEEKNIRYLVIGGSFMLLLFLILLYNRYRLKQKSNRKLQKQQQEINEQNELLKKLVTDKEWLLKEIHHRVKNNLQIAISLLNTQSRHLENEDAIAAIRNSQRRMYAMSLIHQRLYQSDNLGSIDMSWYISELMEFLKDSFEIRDTIKFSVDCDAIALDVVQAIPLGLILNEAITNSIKYAFTDGRKGHVHVALKILDEALCLLSISDNGVGMHSGNAASGSLGMNLMRGLAEQVDGEFNLESSQTGVAIHIKMAYKSRLPG</sequence>
<dbReference type="InterPro" id="IPR011990">
    <property type="entry name" value="TPR-like_helical_dom_sf"/>
</dbReference>
<dbReference type="PROSITE" id="PS50005">
    <property type="entry name" value="TPR"/>
    <property type="match status" value="1"/>
</dbReference>
<evidence type="ECO:0000256" key="4">
    <source>
        <dbReference type="ARBA" id="ARBA00022679"/>
    </source>
</evidence>
<dbReference type="Gene3D" id="1.25.40.10">
    <property type="entry name" value="Tetratricopeptide repeat domain"/>
    <property type="match status" value="2"/>
</dbReference>
<evidence type="ECO:0000256" key="6">
    <source>
        <dbReference type="ARBA" id="ARBA00022777"/>
    </source>
</evidence>
<dbReference type="PANTHER" id="PTHR41523">
    <property type="entry name" value="TWO-COMPONENT SYSTEM SENSOR PROTEIN"/>
    <property type="match status" value="1"/>
</dbReference>
<comment type="caution">
    <text evidence="12">The sequence shown here is derived from an EMBL/GenBank/DDBJ whole genome shotgun (WGS) entry which is preliminary data.</text>
</comment>
<dbReference type="SUPFAM" id="SSF55874">
    <property type="entry name" value="ATPase domain of HSP90 chaperone/DNA topoisomerase II/histidine kinase"/>
    <property type="match status" value="1"/>
</dbReference>
<gene>
    <name evidence="12" type="ORF">GCM10011379_32260</name>
</gene>
<keyword evidence="13" id="KW-1185">Reference proteome</keyword>
<dbReference type="Gene3D" id="3.30.565.10">
    <property type="entry name" value="Histidine kinase-like ATPase, C-terminal domain"/>
    <property type="match status" value="1"/>
</dbReference>
<keyword evidence="9" id="KW-0175">Coiled coil</keyword>
<evidence type="ECO:0000259" key="11">
    <source>
        <dbReference type="SMART" id="SM00387"/>
    </source>
</evidence>
<evidence type="ECO:0000256" key="3">
    <source>
        <dbReference type="ARBA" id="ARBA00022553"/>
    </source>
</evidence>
<dbReference type="InterPro" id="IPR003594">
    <property type="entry name" value="HATPase_dom"/>
</dbReference>
<comment type="catalytic activity">
    <reaction evidence="1">
        <text>ATP + protein L-histidine = ADP + protein N-phospho-L-histidine.</text>
        <dbReference type="EC" id="2.7.13.3"/>
    </reaction>
</comment>
<dbReference type="SMART" id="SM00387">
    <property type="entry name" value="HATPase_c"/>
    <property type="match status" value="1"/>
</dbReference>
<dbReference type="Gene3D" id="3.30.450.20">
    <property type="entry name" value="PAS domain"/>
    <property type="match status" value="1"/>
</dbReference>
<dbReference type="InterPro" id="IPR011495">
    <property type="entry name" value="Sig_transdc_His_kin_sub2_dim/P"/>
</dbReference>
<reference evidence="12" key="2">
    <citation type="submission" date="2020-09" db="EMBL/GenBank/DDBJ databases">
        <authorList>
            <person name="Sun Q."/>
            <person name="Zhou Y."/>
        </authorList>
    </citation>
    <scope>NUCLEOTIDE SEQUENCE</scope>
    <source>
        <strain evidence="12">CGMCC 1.15290</strain>
    </source>
</reference>
<keyword evidence="3" id="KW-0597">Phosphoprotein</keyword>
<protein>
    <recommendedName>
        <fullName evidence="2">histidine kinase</fullName>
        <ecNumber evidence="2">2.7.13.3</ecNumber>
    </recommendedName>
</protein>
<keyword evidence="7" id="KW-0067">ATP-binding</keyword>
<evidence type="ECO:0000256" key="5">
    <source>
        <dbReference type="ARBA" id="ARBA00022741"/>
    </source>
</evidence>
<dbReference type="Proteomes" id="UP000627292">
    <property type="component" value="Unassembled WGS sequence"/>
</dbReference>
<dbReference type="Pfam" id="PF14938">
    <property type="entry name" value="SNAP"/>
    <property type="match status" value="1"/>
</dbReference>
<keyword evidence="4" id="KW-0808">Transferase</keyword>